<keyword evidence="4" id="KW-1185">Reference proteome</keyword>
<dbReference type="WBParaSite" id="ACRNAN_scaffold834.g28547.t1">
    <property type="protein sequence ID" value="ACRNAN_scaffold834.g28547.t1"/>
    <property type="gene ID" value="ACRNAN_scaffold834.g28547"/>
</dbReference>
<feature type="domain" description="VWFA" evidence="3">
    <location>
        <begin position="46"/>
        <end position="141"/>
    </location>
</feature>
<dbReference type="PROSITE" id="PS50041">
    <property type="entry name" value="C_TYPE_LECTIN_2"/>
    <property type="match status" value="1"/>
</dbReference>
<evidence type="ECO:0000313" key="5">
    <source>
        <dbReference type="WBParaSite" id="ACRNAN_scaffold834.g28547.t1"/>
    </source>
</evidence>
<feature type="chain" id="PRO_5037271719" evidence="1">
    <location>
        <begin position="18"/>
        <end position="341"/>
    </location>
</feature>
<dbReference type="PANTHER" id="PTHR31024:SF3">
    <property type="entry name" value="C-TYPE LECTIN-RELATED"/>
    <property type="match status" value="1"/>
</dbReference>
<dbReference type="Gene3D" id="3.40.50.410">
    <property type="entry name" value="von Willebrand factor, type A domain"/>
    <property type="match status" value="1"/>
</dbReference>
<evidence type="ECO:0000259" key="3">
    <source>
        <dbReference type="PROSITE" id="PS50234"/>
    </source>
</evidence>
<accession>A0A914EHK8</accession>
<organism evidence="4 5">
    <name type="scientific">Acrobeloides nanus</name>
    <dbReference type="NCBI Taxonomy" id="290746"/>
    <lineage>
        <taxon>Eukaryota</taxon>
        <taxon>Metazoa</taxon>
        <taxon>Ecdysozoa</taxon>
        <taxon>Nematoda</taxon>
        <taxon>Chromadorea</taxon>
        <taxon>Rhabditida</taxon>
        <taxon>Tylenchina</taxon>
        <taxon>Cephalobomorpha</taxon>
        <taxon>Cephaloboidea</taxon>
        <taxon>Cephalobidae</taxon>
        <taxon>Acrobeloides</taxon>
    </lineage>
</organism>
<sequence>MKFYSLVFSVFFIATNAAVLDRKYPHVEASNGTRQCSTNSSTAYVDVILVIDTSANMGNSNLRKISTTLALVLSKFSIGNQADISQGYRNTRVAVVTYDTQSTIAANFTDINSVNDVSAILNGLTASNTQQANLFEGIAKAFYLRTNCTTFYNCSISYYYLRPTAMIVFAAAANSVGLQDIPMIIEETDFFDDGTLITVNFNTADQGQSEYPFYIGLHKNQQGQWSWYDYDRTDFPVSGYSDWAQGYPNGTTRCGVMDSDDGVHLVWKNYGCNTETAGLDMVLCQSRSCDATSTYCCAYCNEQQGGGVEKKELTMPMRKFASKSRYIRRMKMINGKAVRIG</sequence>
<dbReference type="InterPro" id="IPR016186">
    <property type="entry name" value="C-type_lectin-like/link_sf"/>
</dbReference>
<dbReference type="PROSITE" id="PS50234">
    <property type="entry name" value="VWFA"/>
    <property type="match status" value="1"/>
</dbReference>
<keyword evidence="1" id="KW-0732">Signal</keyword>
<dbReference type="AlphaFoldDB" id="A0A914EHK8"/>
<feature type="domain" description="C-type lectin" evidence="2">
    <location>
        <begin position="213"/>
        <end position="273"/>
    </location>
</feature>
<feature type="signal peptide" evidence="1">
    <location>
        <begin position="1"/>
        <end position="17"/>
    </location>
</feature>
<dbReference type="PANTHER" id="PTHR31024">
    <property type="entry name" value="C-TYPE LECTIN"/>
    <property type="match status" value="1"/>
</dbReference>
<evidence type="ECO:0000313" key="4">
    <source>
        <dbReference type="Proteomes" id="UP000887540"/>
    </source>
</evidence>
<evidence type="ECO:0000256" key="1">
    <source>
        <dbReference type="SAM" id="SignalP"/>
    </source>
</evidence>
<dbReference type="SUPFAM" id="SSF53300">
    <property type="entry name" value="vWA-like"/>
    <property type="match status" value="1"/>
</dbReference>
<reference evidence="5" key="1">
    <citation type="submission" date="2022-11" db="UniProtKB">
        <authorList>
            <consortium name="WormBaseParasite"/>
        </authorList>
    </citation>
    <scope>IDENTIFICATION</scope>
</reference>
<name>A0A914EHK8_9BILA</name>
<dbReference type="CDD" id="cd00037">
    <property type="entry name" value="CLECT"/>
    <property type="match status" value="1"/>
</dbReference>
<dbReference type="Gene3D" id="3.10.100.10">
    <property type="entry name" value="Mannose-Binding Protein A, subunit A"/>
    <property type="match status" value="1"/>
</dbReference>
<dbReference type="SMART" id="SM00327">
    <property type="entry name" value="VWA"/>
    <property type="match status" value="1"/>
</dbReference>
<dbReference type="InterPro" id="IPR036465">
    <property type="entry name" value="vWFA_dom_sf"/>
</dbReference>
<dbReference type="InterPro" id="IPR002035">
    <property type="entry name" value="VWF_A"/>
</dbReference>
<proteinExistence type="predicted"/>
<dbReference type="Proteomes" id="UP000887540">
    <property type="component" value="Unplaced"/>
</dbReference>
<dbReference type="SUPFAM" id="SSF56436">
    <property type="entry name" value="C-type lectin-like"/>
    <property type="match status" value="1"/>
</dbReference>
<dbReference type="InterPro" id="IPR016187">
    <property type="entry name" value="CTDL_fold"/>
</dbReference>
<dbReference type="Pfam" id="PF00092">
    <property type="entry name" value="VWA"/>
    <property type="match status" value="1"/>
</dbReference>
<protein>
    <submittedName>
        <fullName evidence="5">Uncharacterized protein</fullName>
    </submittedName>
</protein>
<evidence type="ECO:0000259" key="2">
    <source>
        <dbReference type="PROSITE" id="PS50041"/>
    </source>
</evidence>
<dbReference type="InterPro" id="IPR001304">
    <property type="entry name" value="C-type_lectin-like"/>
</dbReference>